<sequence length="225" mass="25146">MVGLCGDSNEPAGSLKPFVSSKVLPCLMKEFVNPTMVPFVLPNVLLVSENCSKDEFTQHVLPHLKPVMKMQDPIQILLIFMQKMELLLKLTPAEEIKTDVLPMLYRALESDAQQIQELCLSVLPTFAGLIDYPAMKNALLPRIKRLCIATSYISDLMPTSSTKQLNRINKGGKQNLGQIQNTADEGLGKHLEVSEVRSIDNTNGGNAREEYAKQYYQILVIVRTE</sequence>
<protein>
    <submittedName>
        <fullName evidence="1">SCY1-like protein 2</fullName>
    </submittedName>
</protein>
<keyword evidence="2" id="KW-1185">Reference proteome</keyword>
<dbReference type="InterPro" id="IPR016024">
    <property type="entry name" value="ARM-type_fold"/>
</dbReference>
<dbReference type="InterPro" id="IPR051177">
    <property type="entry name" value="CIK-Related_Protein"/>
</dbReference>
<reference evidence="1 2" key="1">
    <citation type="journal article" date="2022" name="Allergy">
        <title>Genome assembly and annotation of Periplaneta americana reveal a comprehensive cockroach allergen profile.</title>
        <authorList>
            <person name="Wang L."/>
            <person name="Xiong Q."/>
            <person name="Saelim N."/>
            <person name="Wang L."/>
            <person name="Nong W."/>
            <person name="Wan A.T."/>
            <person name="Shi M."/>
            <person name="Liu X."/>
            <person name="Cao Q."/>
            <person name="Hui J.H.L."/>
            <person name="Sookrung N."/>
            <person name="Leung T.F."/>
            <person name="Tungtrongchitr A."/>
            <person name="Tsui S.K.W."/>
        </authorList>
    </citation>
    <scope>NUCLEOTIDE SEQUENCE [LARGE SCALE GENOMIC DNA]</scope>
    <source>
        <strain evidence="1">PWHHKU_190912</strain>
    </source>
</reference>
<dbReference type="Gene3D" id="1.25.10.10">
    <property type="entry name" value="Leucine-rich Repeat Variant"/>
    <property type="match status" value="1"/>
</dbReference>
<dbReference type="InterPro" id="IPR011989">
    <property type="entry name" value="ARM-like"/>
</dbReference>
<name>A0ABQ8STK7_PERAM</name>
<dbReference type="EMBL" id="JAJSOF020000021">
    <property type="protein sequence ID" value="KAJ4437519.1"/>
    <property type="molecule type" value="Genomic_DNA"/>
</dbReference>
<accession>A0ABQ8STK7</accession>
<proteinExistence type="predicted"/>
<dbReference type="PANTHER" id="PTHR12984">
    <property type="entry name" value="SCY1-RELATED S/T PROTEIN KINASE-LIKE"/>
    <property type="match status" value="1"/>
</dbReference>
<evidence type="ECO:0000313" key="2">
    <source>
        <dbReference type="Proteomes" id="UP001148838"/>
    </source>
</evidence>
<gene>
    <name evidence="1" type="primary">SCYL2</name>
    <name evidence="1" type="ORF">ANN_17664</name>
</gene>
<dbReference type="SUPFAM" id="SSF48371">
    <property type="entry name" value="ARM repeat"/>
    <property type="match status" value="1"/>
</dbReference>
<comment type="caution">
    <text evidence="1">The sequence shown here is derived from an EMBL/GenBank/DDBJ whole genome shotgun (WGS) entry which is preliminary data.</text>
</comment>
<dbReference type="Proteomes" id="UP001148838">
    <property type="component" value="Unassembled WGS sequence"/>
</dbReference>
<organism evidence="1 2">
    <name type="scientific">Periplaneta americana</name>
    <name type="common">American cockroach</name>
    <name type="synonym">Blatta americana</name>
    <dbReference type="NCBI Taxonomy" id="6978"/>
    <lineage>
        <taxon>Eukaryota</taxon>
        <taxon>Metazoa</taxon>
        <taxon>Ecdysozoa</taxon>
        <taxon>Arthropoda</taxon>
        <taxon>Hexapoda</taxon>
        <taxon>Insecta</taxon>
        <taxon>Pterygota</taxon>
        <taxon>Neoptera</taxon>
        <taxon>Polyneoptera</taxon>
        <taxon>Dictyoptera</taxon>
        <taxon>Blattodea</taxon>
        <taxon>Blattoidea</taxon>
        <taxon>Blattidae</taxon>
        <taxon>Blattinae</taxon>
        <taxon>Periplaneta</taxon>
    </lineage>
</organism>
<dbReference type="PANTHER" id="PTHR12984:SF6">
    <property type="entry name" value="SCY1-LIKE PROTEIN 2"/>
    <property type="match status" value="1"/>
</dbReference>
<evidence type="ECO:0000313" key="1">
    <source>
        <dbReference type="EMBL" id="KAJ4437519.1"/>
    </source>
</evidence>